<dbReference type="PANTHER" id="PTHR30033:SF1">
    <property type="entry name" value="FLAGELLAR HOOK-ASSOCIATED PROTEIN 1"/>
    <property type="match status" value="1"/>
</dbReference>
<dbReference type="PANTHER" id="PTHR30033">
    <property type="entry name" value="FLAGELLAR HOOK-ASSOCIATED PROTEIN 1"/>
    <property type="match status" value="1"/>
</dbReference>
<keyword evidence="11" id="KW-0969">Cilium</keyword>
<reference evidence="11 12" key="1">
    <citation type="submission" date="2023-11" db="EMBL/GenBank/DDBJ databases">
        <title>Complete genome of Pseudomonas benzenivorans BA3361.</title>
        <authorList>
            <person name="Shin S.Y."/>
            <person name="Song J."/>
            <person name="Kang H."/>
        </authorList>
    </citation>
    <scope>NUCLEOTIDE SEQUENCE [LARGE SCALE GENOMIC DNA]</scope>
    <source>
        <strain evidence="11 12">HNIBRBA3361</strain>
    </source>
</reference>
<evidence type="ECO:0000256" key="5">
    <source>
        <dbReference type="ARBA" id="ARBA00022525"/>
    </source>
</evidence>
<gene>
    <name evidence="11" type="primary">flgK</name>
    <name evidence="11" type="ORF">SBP02_07485</name>
</gene>
<dbReference type="InterPro" id="IPR010930">
    <property type="entry name" value="Flg_bb/hook_C_dom"/>
</dbReference>
<feature type="domain" description="Flagellar hook-associated protein 1 D2-like" evidence="9">
    <location>
        <begin position="342"/>
        <end position="428"/>
    </location>
</feature>
<dbReference type="InterPro" id="IPR053927">
    <property type="entry name" value="FlgK_helical"/>
</dbReference>
<organism evidence="11 12">
    <name type="scientific">Pseudomonas benzenivorans</name>
    <dbReference type="NCBI Taxonomy" id="556533"/>
    <lineage>
        <taxon>Bacteria</taxon>
        <taxon>Pseudomonadati</taxon>
        <taxon>Pseudomonadota</taxon>
        <taxon>Gammaproteobacteria</taxon>
        <taxon>Pseudomonadales</taxon>
        <taxon>Pseudomonadaceae</taxon>
        <taxon>Pseudomonas</taxon>
    </lineage>
</organism>
<dbReference type="PRINTS" id="PR01005">
    <property type="entry name" value="FLGHOOKAP1"/>
</dbReference>
<keyword evidence="12" id="KW-1185">Reference proteome</keyword>
<comment type="subcellular location">
    <subcellularLocation>
        <location evidence="1">Bacterial flagellum</location>
    </subcellularLocation>
    <subcellularLocation>
        <location evidence="2">Secreted</location>
    </subcellularLocation>
</comment>
<evidence type="ECO:0000256" key="3">
    <source>
        <dbReference type="ARBA" id="ARBA00009677"/>
    </source>
</evidence>
<dbReference type="Pfam" id="PF06429">
    <property type="entry name" value="Flg_bbr_C"/>
    <property type="match status" value="1"/>
</dbReference>
<protein>
    <recommendedName>
        <fullName evidence="4">Flagellar hook-associated protein 1</fullName>
    </recommendedName>
</protein>
<dbReference type="NCBIfam" id="TIGR02492">
    <property type="entry name" value="flgK_ends"/>
    <property type="match status" value="1"/>
</dbReference>
<keyword evidence="5" id="KW-0964">Secreted</keyword>
<feature type="domain" description="Flagellar basal-body/hook protein C-terminal" evidence="8">
    <location>
        <begin position="633"/>
        <end position="670"/>
    </location>
</feature>
<keyword evidence="11" id="KW-0966">Cell projection</keyword>
<dbReference type="Pfam" id="PF21158">
    <property type="entry name" value="flgK_1st_1"/>
    <property type="match status" value="1"/>
</dbReference>
<proteinExistence type="inferred from homology"/>
<dbReference type="InterPro" id="IPR002371">
    <property type="entry name" value="FlgK"/>
</dbReference>
<dbReference type="SUPFAM" id="SSF64518">
    <property type="entry name" value="Phase 1 flagellin"/>
    <property type="match status" value="2"/>
</dbReference>
<dbReference type="EMBL" id="CP137892">
    <property type="protein sequence ID" value="WPC06585.1"/>
    <property type="molecule type" value="Genomic_DNA"/>
</dbReference>
<keyword evidence="6" id="KW-0975">Bacterial flagellum</keyword>
<evidence type="ECO:0000256" key="4">
    <source>
        <dbReference type="ARBA" id="ARBA00016244"/>
    </source>
</evidence>
<dbReference type="Proteomes" id="UP001305928">
    <property type="component" value="Chromosome"/>
</dbReference>
<evidence type="ECO:0000313" key="11">
    <source>
        <dbReference type="EMBL" id="WPC06585.1"/>
    </source>
</evidence>
<evidence type="ECO:0000256" key="6">
    <source>
        <dbReference type="ARBA" id="ARBA00023143"/>
    </source>
</evidence>
<evidence type="ECO:0000259" key="8">
    <source>
        <dbReference type="Pfam" id="PF06429"/>
    </source>
</evidence>
<dbReference type="InterPro" id="IPR049119">
    <property type="entry name" value="FlgK_D2-like"/>
</dbReference>
<dbReference type="Pfam" id="PF00460">
    <property type="entry name" value="Flg_bb_rod"/>
    <property type="match status" value="1"/>
</dbReference>
<feature type="domain" description="Flagellar hook-associated protein FlgK helical" evidence="10">
    <location>
        <begin position="93"/>
        <end position="324"/>
    </location>
</feature>
<evidence type="ECO:0000313" key="12">
    <source>
        <dbReference type="Proteomes" id="UP001305928"/>
    </source>
</evidence>
<keyword evidence="11" id="KW-0282">Flagellum</keyword>
<name>A0ABZ0PZD6_9PSED</name>
<evidence type="ECO:0000259" key="10">
    <source>
        <dbReference type="Pfam" id="PF22638"/>
    </source>
</evidence>
<evidence type="ECO:0000259" key="9">
    <source>
        <dbReference type="Pfam" id="PF21158"/>
    </source>
</evidence>
<comment type="similarity">
    <text evidence="3">Belongs to the flagella basal body rod proteins family.</text>
</comment>
<dbReference type="Pfam" id="PF22638">
    <property type="entry name" value="FlgK_D1"/>
    <property type="match status" value="1"/>
</dbReference>
<evidence type="ECO:0000259" key="7">
    <source>
        <dbReference type="Pfam" id="PF00460"/>
    </source>
</evidence>
<accession>A0ABZ0PZD6</accession>
<sequence>MADLLNIGLSGLAANKTALSVTGHNITNVNTPGFSRQDTVQATRPPQFSGAGYIGSGTTLVDIRRSYSEFLSTQLRSSTALNSDVQAYKSQIEQLDSLLAGSTTGITPSLQKFFSSLQTAAEDPANIPARQLVLSEAEGLARRFNTVSERIGEQNSFINKQMTAVTDQINRLSTSIASLNNAIAVAASNGQQPNDLLDAREEAIRQLSTYVGVTVVPQDDSSLNLFVGSGQPLVVGATASRLEAVPGQGDPTRFEIDFVSGGSRQGITSLISGGELGGLIRYRAESLDPTLNALGRLALAVSDQVNTQLGQGLDLKGQVGSALFGDFNDPAQAALRVLAFSTNTSNVQPALNITNSSVLTTSDYRLEFDGTNYTARRLSDGATMTVAPPGPFTYPQTLTFADVAGRDQGFELVLGSAPAAGDRFLMQPTRRGAVSMTAVLDQADQLAFAAPVRSEAALQNVGNGTISQPDLIAAGASPIDSAAIAAALPQGLIYNGAGGFENPPGTPVAGLTRVPAGAFVPGQLNTYELDLGSGNRVSFTISGRPENGDTFTLAFNSNGVSDNRNALKLVDLQSKQTVGVDPSVTGIGTGASFTDGYGDLVERVGTLTAQARQDGEATGAILKQATDNRDALSGVNLDEEAANLIRFEQYYNASAQIIQVARSLFDTLINSFR</sequence>
<evidence type="ECO:0000256" key="2">
    <source>
        <dbReference type="ARBA" id="ARBA00004613"/>
    </source>
</evidence>
<feature type="domain" description="Flagellar basal body rod protein N-terminal" evidence="7">
    <location>
        <begin position="5"/>
        <end position="34"/>
    </location>
</feature>
<dbReference type="RefSeq" id="WP_318645764.1">
    <property type="nucleotide sequence ID" value="NZ_CP137892.1"/>
</dbReference>
<dbReference type="InterPro" id="IPR001444">
    <property type="entry name" value="Flag_bb_rod_N"/>
</dbReference>
<evidence type="ECO:0000256" key="1">
    <source>
        <dbReference type="ARBA" id="ARBA00004365"/>
    </source>
</evidence>